<evidence type="ECO:0000313" key="5">
    <source>
        <dbReference type="Proteomes" id="UP001210720"/>
    </source>
</evidence>
<dbReference type="EMBL" id="JAQIOY010000001">
    <property type="protein sequence ID" value="MDA7423752.1"/>
    <property type="molecule type" value="Genomic_DNA"/>
</dbReference>
<evidence type="ECO:0000256" key="2">
    <source>
        <dbReference type="PIRNR" id="PIRNR006241"/>
    </source>
</evidence>
<dbReference type="PANTHER" id="PTHR43489">
    <property type="entry name" value="ISOMERASE"/>
    <property type="match status" value="1"/>
</dbReference>
<dbReference type="SUPFAM" id="SSF51658">
    <property type="entry name" value="Xylose isomerase-like"/>
    <property type="match status" value="1"/>
</dbReference>
<dbReference type="PIRSF" id="PIRSF006241">
    <property type="entry name" value="HyI"/>
    <property type="match status" value="1"/>
</dbReference>
<evidence type="ECO:0000256" key="1">
    <source>
        <dbReference type="ARBA" id="ARBA00023235"/>
    </source>
</evidence>
<feature type="domain" description="Xylose isomerase-like TIM barrel" evidence="3">
    <location>
        <begin position="21"/>
        <end position="244"/>
    </location>
</feature>
<evidence type="ECO:0000313" key="4">
    <source>
        <dbReference type="EMBL" id="MDA7423752.1"/>
    </source>
</evidence>
<comment type="similarity">
    <text evidence="2">Belongs to the hyi family.</text>
</comment>
<dbReference type="Pfam" id="PF01261">
    <property type="entry name" value="AP_endonuc_2"/>
    <property type="match status" value="1"/>
</dbReference>
<comment type="caution">
    <text evidence="4">The sequence shown here is derived from an EMBL/GenBank/DDBJ whole genome shotgun (WGS) entry which is preliminary data.</text>
</comment>
<accession>A0ABT4XPC1</accession>
<proteinExistence type="inferred from homology"/>
<protein>
    <submittedName>
        <fullName evidence="4">TIM barrel protein</fullName>
    </submittedName>
</protein>
<sequence>MKIAANLTMLFPDVPMEDRPQHAANLGFDGVECLLPYDQGAEAFKQRLDQSEMPLALINTPEPGWANGDRGRGAIPSEMSRFRREFEEALEFAHASKAQRLHVMAGLTQDDAAFDTFVENLRWATALSGELPLCIEPLNPIDMPGYFLNDYALARRVIDAVDAPNLGLQYDSWHAARIHGDPLKVWQDHAEAVTHVQIAGFEGRGAPNSNNAPEAELLKAIGKSSYNGWVSAEFVCQPDETAGWLNDVRACLEA</sequence>
<reference evidence="4 5" key="1">
    <citation type="submission" date="2023-01" db="EMBL/GenBank/DDBJ databases">
        <title>Thalassococcus onchidii sp. nov., isolated from a marine invertebrate from the South China Sea.</title>
        <authorList>
            <person name="Xu S."/>
            <person name="Liu Z."/>
            <person name="Xu Y."/>
        </authorList>
    </citation>
    <scope>NUCLEOTIDE SEQUENCE [LARGE SCALE GENOMIC DNA]</scope>
    <source>
        <strain evidence="4 5">KCTC 32084</strain>
    </source>
</reference>
<dbReference type="InterPro" id="IPR013022">
    <property type="entry name" value="Xyl_isomerase-like_TIM-brl"/>
</dbReference>
<dbReference type="Gene3D" id="3.20.20.150">
    <property type="entry name" value="Divalent-metal-dependent TIM barrel enzymes"/>
    <property type="match status" value="1"/>
</dbReference>
<dbReference type="InterPro" id="IPR026040">
    <property type="entry name" value="HyI-like"/>
</dbReference>
<gene>
    <name evidence="4" type="ORF">PFY00_03360</name>
</gene>
<dbReference type="PANTHER" id="PTHR43489:SF6">
    <property type="entry name" value="HYDROXYPYRUVATE ISOMERASE-RELATED"/>
    <property type="match status" value="1"/>
</dbReference>
<keyword evidence="1 2" id="KW-0413">Isomerase</keyword>
<dbReference type="InterPro" id="IPR036237">
    <property type="entry name" value="Xyl_isomerase-like_sf"/>
</dbReference>
<evidence type="ECO:0000259" key="3">
    <source>
        <dbReference type="Pfam" id="PF01261"/>
    </source>
</evidence>
<dbReference type="InterPro" id="IPR050417">
    <property type="entry name" value="Sugar_Epim/Isomerase"/>
</dbReference>
<dbReference type="Proteomes" id="UP001210720">
    <property type="component" value="Unassembled WGS sequence"/>
</dbReference>
<organism evidence="4 5">
    <name type="scientific">Thalassococcus lentus</name>
    <dbReference type="NCBI Taxonomy" id="1210524"/>
    <lineage>
        <taxon>Bacteria</taxon>
        <taxon>Pseudomonadati</taxon>
        <taxon>Pseudomonadota</taxon>
        <taxon>Alphaproteobacteria</taxon>
        <taxon>Rhodobacterales</taxon>
        <taxon>Roseobacteraceae</taxon>
        <taxon>Thalassococcus</taxon>
    </lineage>
</organism>
<name>A0ABT4XPC1_9RHOB</name>
<dbReference type="RefSeq" id="WP_271431087.1">
    <property type="nucleotide sequence ID" value="NZ_JAQIOY010000001.1"/>
</dbReference>
<keyword evidence="5" id="KW-1185">Reference proteome</keyword>